<feature type="domain" description="PBP" evidence="4">
    <location>
        <begin position="134"/>
        <end position="392"/>
    </location>
</feature>
<organism evidence="5 6">
    <name type="scientific">Cyanomargarita calcarea GSE-NOS-MK-12-04C</name>
    <dbReference type="NCBI Taxonomy" id="2839659"/>
    <lineage>
        <taxon>Bacteria</taxon>
        <taxon>Bacillati</taxon>
        <taxon>Cyanobacteriota</taxon>
        <taxon>Cyanophyceae</taxon>
        <taxon>Nostocales</taxon>
        <taxon>Cyanomargaritaceae</taxon>
        <taxon>Cyanomargarita</taxon>
    </lineage>
</organism>
<evidence type="ECO:0000259" key="4">
    <source>
        <dbReference type="Pfam" id="PF12849"/>
    </source>
</evidence>
<dbReference type="CDD" id="cd13566">
    <property type="entry name" value="PBP2_phosphate"/>
    <property type="match status" value="1"/>
</dbReference>
<reference evidence="5" key="2">
    <citation type="journal article" date="2022" name="Microbiol. Resour. Announc.">
        <title>Metagenome Sequencing to Explore Phylogenomics of Terrestrial Cyanobacteria.</title>
        <authorList>
            <person name="Ward R.D."/>
            <person name="Stajich J.E."/>
            <person name="Johansen J.R."/>
            <person name="Huntemann M."/>
            <person name="Clum A."/>
            <person name="Foster B."/>
            <person name="Foster B."/>
            <person name="Roux S."/>
            <person name="Palaniappan K."/>
            <person name="Varghese N."/>
            <person name="Mukherjee S."/>
            <person name="Reddy T.B.K."/>
            <person name="Daum C."/>
            <person name="Copeland A."/>
            <person name="Chen I.A."/>
            <person name="Ivanova N.N."/>
            <person name="Kyrpides N.C."/>
            <person name="Shapiro N."/>
            <person name="Eloe-Fadrosh E.A."/>
            <person name="Pietrasiak N."/>
        </authorList>
    </citation>
    <scope>NUCLEOTIDE SEQUENCE</scope>
    <source>
        <strain evidence="5">GSE-NOS-MK-12-04C</strain>
    </source>
</reference>
<sequence length="406" mass="43235">MAGWICDGVPKDGKQYSNQNPQGKHEPYENFGSDCVICGLPKEAMGSKNKAPIRLIASAVTALLVLGLGAIGLTLFKPVFQSCPTGQQKVGDTCVALTPSTPSPVDTPIVTPTPVSSGTYKTLKEVPNVPTLKVKYGGSTSFAPLRNPQIVARIQQAHPGYELIYTEPSSGDKPGSGSGIKMLLDGLVNFAQSSRPLKADEKSQAQVKNITLEEKAVALDGIALYVNTQISIPGLTVSQIKDIFTGKITNWNQVGGSNIPIVLVSRDPKDGGTPEYFMEQVLGQQPFATSVQPYATDTTASIRKVAQTPGGIGYATASEVCNQTQIKSISLAKDGNPTPVFVAPCTGVLVNQTEFSNNNYPLTRQLFIVIKKNSKEDQQAGEAYVNMLLSDEGQQLVNLVGLVPIR</sequence>
<evidence type="ECO:0000313" key="6">
    <source>
        <dbReference type="Proteomes" id="UP000729701"/>
    </source>
</evidence>
<dbReference type="EMBL" id="JAHHGZ010000054">
    <property type="protein sequence ID" value="MBW4671795.1"/>
    <property type="molecule type" value="Genomic_DNA"/>
</dbReference>
<reference evidence="5" key="1">
    <citation type="submission" date="2021-05" db="EMBL/GenBank/DDBJ databases">
        <authorList>
            <person name="Pietrasiak N."/>
            <person name="Ward R."/>
            <person name="Stajich J.E."/>
            <person name="Kurbessoian T."/>
        </authorList>
    </citation>
    <scope>NUCLEOTIDE SEQUENCE</scope>
    <source>
        <strain evidence="5">GSE-NOS-MK-12-04C</strain>
    </source>
</reference>
<evidence type="ECO:0000256" key="2">
    <source>
        <dbReference type="SAM" id="MobiDB-lite"/>
    </source>
</evidence>
<evidence type="ECO:0000256" key="3">
    <source>
        <dbReference type="SAM" id="Phobius"/>
    </source>
</evidence>
<dbReference type="Pfam" id="PF12849">
    <property type="entry name" value="PBP_like_2"/>
    <property type="match status" value="1"/>
</dbReference>
<dbReference type="SUPFAM" id="SSF53850">
    <property type="entry name" value="Periplasmic binding protein-like II"/>
    <property type="match status" value="1"/>
</dbReference>
<dbReference type="InterPro" id="IPR024370">
    <property type="entry name" value="PBP_domain"/>
</dbReference>
<accession>A0A951QTF1</accession>
<evidence type="ECO:0000313" key="5">
    <source>
        <dbReference type="EMBL" id="MBW4671795.1"/>
    </source>
</evidence>
<dbReference type="Proteomes" id="UP000729701">
    <property type="component" value="Unassembled WGS sequence"/>
</dbReference>
<feature type="transmembrane region" description="Helical" evidence="3">
    <location>
        <begin position="55"/>
        <end position="76"/>
    </location>
</feature>
<dbReference type="InterPro" id="IPR050811">
    <property type="entry name" value="Phosphate_ABC_transporter"/>
</dbReference>
<keyword evidence="3" id="KW-0472">Membrane</keyword>
<dbReference type="Gene3D" id="3.40.190.10">
    <property type="entry name" value="Periplasmic binding protein-like II"/>
    <property type="match status" value="2"/>
</dbReference>
<evidence type="ECO:0000256" key="1">
    <source>
        <dbReference type="ARBA" id="ARBA00022729"/>
    </source>
</evidence>
<keyword evidence="1" id="KW-0732">Signal</keyword>
<dbReference type="AlphaFoldDB" id="A0A951QTF1"/>
<protein>
    <submittedName>
        <fullName evidence="5">PstS family phosphate ABC transporter substrate-binding protein</fullName>
    </submittedName>
</protein>
<feature type="region of interest" description="Disordered" evidence="2">
    <location>
        <begin position="1"/>
        <end position="25"/>
    </location>
</feature>
<proteinExistence type="predicted"/>
<gene>
    <name evidence="5" type="ORF">KME60_31325</name>
</gene>
<comment type="caution">
    <text evidence="5">The sequence shown here is derived from an EMBL/GenBank/DDBJ whole genome shotgun (WGS) entry which is preliminary data.</text>
</comment>
<dbReference type="PANTHER" id="PTHR30570">
    <property type="entry name" value="PERIPLASMIC PHOSPHATE BINDING COMPONENT OF PHOSPHATE ABC TRANSPORTER"/>
    <property type="match status" value="1"/>
</dbReference>
<keyword evidence="3" id="KW-1133">Transmembrane helix</keyword>
<name>A0A951QTF1_9CYAN</name>
<keyword evidence="3" id="KW-0812">Transmembrane</keyword>
<dbReference type="PANTHER" id="PTHR30570:SF1">
    <property type="entry name" value="PHOSPHATE-BINDING PROTEIN PSTS"/>
    <property type="match status" value="1"/>
</dbReference>